<evidence type="ECO:0000256" key="1">
    <source>
        <dbReference type="SAM" id="Coils"/>
    </source>
</evidence>
<evidence type="ECO:0000313" key="4">
    <source>
        <dbReference type="Proteomes" id="UP001497482"/>
    </source>
</evidence>
<evidence type="ECO:0000256" key="2">
    <source>
        <dbReference type="SAM" id="MobiDB-lite"/>
    </source>
</evidence>
<feature type="region of interest" description="Disordered" evidence="2">
    <location>
        <begin position="1"/>
        <end position="28"/>
    </location>
</feature>
<reference evidence="3 4" key="1">
    <citation type="submission" date="2024-04" db="EMBL/GenBank/DDBJ databases">
        <authorList>
            <person name="Waldvogel A.-M."/>
            <person name="Schoenle A."/>
        </authorList>
    </citation>
    <scope>NUCLEOTIDE SEQUENCE [LARGE SCALE GENOMIC DNA]</scope>
</reference>
<dbReference type="EMBL" id="OZ035830">
    <property type="protein sequence ID" value="CAL1612818.1"/>
    <property type="molecule type" value="Genomic_DNA"/>
</dbReference>
<evidence type="ECO:0000313" key="3">
    <source>
        <dbReference type="EMBL" id="CAL1612818.1"/>
    </source>
</evidence>
<keyword evidence="4" id="KW-1185">Reference proteome</keyword>
<gene>
    <name evidence="3" type="ORF">KC01_LOCUS39109</name>
</gene>
<dbReference type="Proteomes" id="UP001497482">
    <property type="component" value="Chromosome 8"/>
</dbReference>
<dbReference type="AlphaFoldDB" id="A0AAV2MHA7"/>
<feature type="coiled-coil region" evidence="1">
    <location>
        <begin position="62"/>
        <end position="96"/>
    </location>
</feature>
<name>A0AAV2MHA7_KNICA</name>
<accession>A0AAV2MHA7</accession>
<protein>
    <submittedName>
        <fullName evidence="3">Uncharacterized protein</fullName>
    </submittedName>
</protein>
<organism evidence="3 4">
    <name type="scientific">Knipowitschia caucasica</name>
    <name type="common">Caucasian dwarf goby</name>
    <name type="synonym">Pomatoschistus caucasicus</name>
    <dbReference type="NCBI Taxonomy" id="637954"/>
    <lineage>
        <taxon>Eukaryota</taxon>
        <taxon>Metazoa</taxon>
        <taxon>Chordata</taxon>
        <taxon>Craniata</taxon>
        <taxon>Vertebrata</taxon>
        <taxon>Euteleostomi</taxon>
        <taxon>Actinopterygii</taxon>
        <taxon>Neopterygii</taxon>
        <taxon>Teleostei</taxon>
        <taxon>Neoteleostei</taxon>
        <taxon>Acanthomorphata</taxon>
        <taxon>Gobiaria</taxon>
        <taxon>Gobiiformes</taxon>
        <taxon>Gobioidei</taxon>
        <taxon>Gobiidae</taxon>
        <taxon>Gobiinae</taxon>
        <taxon>Knipowitschia</taxon>
    </lineage>
</organism>
<sequence length="106" mass="12032">MFLHTPPQTSTLLHRPPHSSTLLHRPPHSSTDLQWTMDTAGFLVLLLRSSFLLFCSSDIDSVREMGAALAAQQVQIKQLQEENLENKVQMEKVLEKNKVNNVIIKL</sequence>
<keyword evidence="1" id="KW-0175">Coiled coil</keyword>
<proteinExistence type="predicted"/>